<name>A0ABU1FSY6_9MICC</name>
<evidence type="ECO:0000313" key="4">
    <source>
        <dbReference type="Proteomes" id="UP001260872"/>
    </source>
</evidence>
<dbReference type="RefSeq" id="WP_310537144.1">
    <property type="nucleotide sequence ID" value="NZ_BAAAOC010000090.1"/>
</dbReference>
<keyword evidence="2" id="KW-0812">Transmembrane</keyword>
<dbReference type="Proteomes" id="UP001260872">
    <property type="component" value="Unassembled WGS sequence"/>
</dbReference>
<sequence length="62" mass="6691">MTSQESDEGDTRFDLRAQQSSPRKGREADDLGVSASNRAVAVTLALGIGLMVLILLLPYISR</sequence>
<reference evidence="4" key="1">
    <citation type="submission" date="2023-07" db="EMBL/GenBank/DDBJ databases">
        <title>Description of three actinobacteria isolated from air of manufacturing shop in a pharmaceutical factory.</title>
        <authorList>
            <person name="Zhang D.-F."/>
        </authorList>
    </citation>
    <scope>NUCLEOTIDE SEQUENCE [LARGE SCALE GENOMIC DNA]</scope>
    <source>
        <strain evidence="4">CCTCC AB 207010</strain>
    </source>
</reference>
<gene>
    <name evidence="3" type="ORF">RH857_06405</name>
</gene>
<proteinExistence type="predicted"/>
<dbReference type="EMBL" id="JAVKGT010000013">
    <property type="protein sequence ID" value="MDR5711765.1"/>
    <property type="molecule type" value="Genomic_DNA"/>
</dbReference>
<keyword evidence="2" id="KW-1133">Transmembrane helix</keyword>
<feature type="transmembrane region" description="Helical" evidence="2">
    <location>
        <begin position="39"/>
        <end position="60"/>
    </location>
</feature>
<evidence type="ECO:0000313" key="3">
    <source>
        <dbReference type="EMBL" id="MDR5711765.1"/>
    </source>
</evidence>
<protein>
    <submittedName>
        <fullName evidence="3">Uncharacterized protein</fullName>
    </submittedName>
</protein>
<feature type="region of interest" description="Disordered" evidence="1">
    <location>
        <begin position="1"/>
        <end position="30"/>
    </location>
</feature>
<evidence type="ECO:0000256" key="1">
    <source>
        <dbReference type="SAM" id="MobiDB-lite"/>
    </source>
</evidence>
<evidence type="ECO:0000256" key="2">
    <source>
        <dbReference type="SAM" id="Phobius"/>
    </source>
</evidence>
<accession>A0ABU1FSY6</accession>
<keyword evidence="2" id="KW-0472">Membrane</keyword>
<keyword evidence="4" id="KW-1185">Reference proteome</keyword>
<comment type="caution">
    <text evidence="3">The sequence shown here is derived from an EMBL/GenBank/DDBJ whole genome shotgun (WGS) entry which is preliminary data.</text>
</comment>
<organism evidence="3 4">
    <name type="scientific">Nesterenkonia flava</name>
    <dbReference type="NCBI Taxonomy" id="469799"/>
    <lineage>
        <taxon>Bacteria</taxon>
        <taxon>Bacillati</taxon>
        <taxon>Actinomycetota</taxon>
        <taxon>Actinomycetes</taxon>
        <taxon>Micrococcales</taxon>
        <taxon>Micrococcaceae</taxon>
        <taxon>Nesterenkonia</taxon>
    </lineage>
</organism>